<feature type="transmembrane region" description="Helical" evidence="1">
    <location>
        <begin position="43"/>
        <end position="65"/>
    </location>
</feature>
<keyword evidence="1" id="KW-1133">Transmembrane helix</keyword>
<dbReference type="InterPro" id="IPR036890">
    <property type="entry name" value="HATPase_C_sf"/>
</dbReference>
<name>A0ABZ2L7M7_9BACT</name>
<dbReference type="Pfam" id="PF06580">
    <property type="entry name" value="His_kinase"/>
    <property type="match status" value="1"/>
</dbReference>
<feature type="transmembrane region" description="Helical" evidence="1">
    <location>
        <begin position="20"/>
        <end position="37"/>
    </location>
</feature>
<sequence>MSVRSTVRETTRALLAPKRLVPVLLVAIPLVIAQGRFSDDPLAVSLAVVDCLAFILIAPLSWRVLVPDEAAPRRRILGLLAYAVLGIGVVVTLGVAAPALLSMRLTFLTTAPSLFVSVALFLVGGWGLGRDIGLEASLSRERARAAALAREAESAQLLALRAHFDPHFLFNTLNAIAEWCRDDGETAERAILQLSSMLRTILQGVRSPTWPLSKELELMKALFSLHLIRDPAAFSLTWDVDDAAAETNVPPMVLLPLAENAVKHGPAAGHRGEIAVRVRLDAGVVLFSLENPGAYRGARPGSEGLPIVERRLAVAYGNTVKLDMVPLGDRTRAQLRLPAKGPDAGVLV</sequence>
<gene>
    <name evidence="3" type="ORF">LVJ94_06775</name>
</gene>
<organism evidence="3 4">
    <name type="scientific">Pendulispora rubella</name>
    <dbReference type="NCBI Taxonomy" id="2741070"/>
    <lineage>
        <taxon>Bacteria</taxon>
        <taxon>Pseudomonadati</taxon>
        <taxon>Myxococcota</taxon>
        <taxon>Myxococcia</taxon>
        <taxon>Myxococcales</taxon>
        <taxon>Sorangiineae</taxon>
        <taxon>Pendulisporaceae</taxon>
        <taxon>Pendulispora</taxon>
    </lineage>
</organism>
<protein>
    <submittedName>
        <fullName evidence="3">Histidine kinase</fullName>
    </submittedName>
</protein>
<dbReference type="RefSeq" id="WP_394836596.1">
    <property type="nucleotide sequence ID" value="NZ_CP089929.1"/>
</dbReference>
<evidence type="ECO:0000313" key="3">
    <source>
        <dbReference type="EMBL" id="WXB06939.1"/>
    </source>
</evidence>
<accession>A0ABZ2L7M7</accession>
<evidence type="ECO:0000313" key="4">
    <source>
        <dbReference type="Proteomes" id="UP001374803"/>
    </source>
</evidence>
<proteinExistence type="predicted"/>
<keyword evidence="3" id="KW-0418">Kinase</keyword>
<feature type="transmembrane region" description="Helical" evidence="1">
    <location>
        <begin position="107"/>
        <end position="128"/>
    </location>
</feature>
<dbReference type="Gene3D" id="3.30.565.10">
    <property type="entry name" value="Histidine kinase-like ATPase, C-terminal domain"/>
    <property type="match status" value="1"/>
</dbReference>
<dbReference type="PANTHER" id="PTHR34220">
    <property type="entry name" value="SENSOR HISTIDINE KINASE YPDA"/>
    <property type="match status" value="1"/>
</dbReference>
<keyword evidence="3" id="KW-0808">Transferase</keyword>
<dbReference type="EMBL" id="CP089983">
    <property type="protein sequence ID" value="WXB06939.1"/>
    <property type="molecule type" value="Genomic_DNA"/>
</dbReference>
<evidence type="ECO:0000256" key="1">
    <source>
        <dbReference type="SAM" id="Phobius"/>
    </source>
</evidence>
<dbReference type="PANTHER" id="PTHR34220:SF7">
    <property type="entry name" value="SENSOR HISTIDINE KINASE YPDA"/>
    <property type="match status" value="1"/>
</dbReference>
<keyword evidence="4" id="KW-1185">Reference proteome</keyword>
<evidence type="ECO:0000259" key="2">
    <source>
        <dbReference type="Pfam" id="PF06580"/>
    </source>
</evidence>
<feature type="transmembrane region" description="Helical" evidence="1">
    <location>
        <begin position="77"/>
        <end position="101"/>
    </location>
</feature>
<keyword evidence="1" id="KW-0472">Membrane</keyword>
<keyword evidence="1" id="KW-0812">Transmembrane</keyword>
<dbReference type="InterPro" id="IPR050640">
    <property type="entry name" value="Bact_2-comp_sensor_kinase"/>
</dbReference>
<dbReference type="SUPFAM" id="SSF55874">
    <property type="entry name" value="ATPase domain of HSP90 chaperone/DNA topoisomerase II/histidine kinase"/>
    <property type="match status" value="1"/>
</dbReference>
<dbReference type="InterPro" id="IPR010559">
    <property type="entry name" value="Sig_transdc_His_kin_internal"/>
</dbReference>
<feature type="domain" description="Signal transduction histidine kinase internal region" evidence="2">
    <location>
        <begin position="155"/>
        <end position="229"/>
    </location>
</feature>
<dbReference type="GO" id="GO:0016301">
    <property type="term" value="F:kinase activity"/>
    <property type="evidence" value="ECO:0007669"/>
    <property type="project" value="UniProtKB-KW"/>
</dbReference>
<reference evidence="3" key="1">
    <citation type="submission" date="2021-12" db="EMBL/GenBank/DDBJ databases">
        <title>Discovery of the Pendulisporaceae a myxobacterial family with distinct sporulation behavior and unique specialized metabolism.</title>
        <authorList>
            <person name="Garcia R."/>
            <person name="Popoff A."/>
            <person name="Bader C.D."/>
            <person name="Loehr J."/>
            <person name="Walesch S."/>
            <person name="Walt C."/>
            <person name="Boldt J."/>
            <person name="Bunk B."/>
            <person name="Haeckl F.J.F.P.J."/>
            <person name="Gunesch A.P."/>
            <person name="Birkelbach J."/>
            <person name="Nuebel U."/>
            <person name="Pietschmann T."/>
            <person name="Bach T."/>
            <person name="Mueller R."/>
        </authorList>
    </citation>
    <scope>NUCLEOTIDE SEQUENCE</scope>
    <source>
        <strain evidence="3">MSr11367</strain>
    </source>
</reference>
<dbReference type="Proteomes" id="UP001374803">
    <property type="component" value="Chromosome"/>
</dbReference>